<dbReference type="PROSITE" id="PS01006">
    <property type="entry name" value="FORMATE_NITRITE_TP_2"/>
    <property type="match status" value="1"/>
</dbReference>
<keyword evidence="3 6" id="KW-1133">Transmembrane helix</keyword>
<evidence type="ECO:0000313" key="7">
    <source>
        <dbReference type="EMBL" id="XBH21638.1"/>
    </source>
</evidence>
<sequence>MQSIAETIRYQSTSAQAKVAFSQRKSAYLISAMLAGAYIGIAVILMLTAAGPFHQAGAPATALVSGLTFSIALSLVMVAGGELVTSNMMTLTQGMTTRAISVGQGSLTMIFCFMANLLGGIVFGTFVFFSGVIKPGSGAFEYLGSYLNGKVSSTPVELFFKAILCNILVCLAIWSGLRLKSEGAKLFMIFLCLLAFITSGFEHVVANMTTFTLGMWLQVPGIGVGQFLHNLAIVGIGNLIGGMLVGLAYVHISRREVLTLDTATAEDTAQAGPSAHSTR</sequence>
<evidence type="ECO:0000256" key="3">
    <source>
        <dbReference type="ARBA" id="ARBA00022989"/>
    </source>
</evidence>
<gene>
    <name evidence="7" type="ORF">V5R04_15745</name>
</gene>
<protein>
    <submittedName>
        <fullName evidence="7">Formate/nitrite transporter family protein</fullName>
    </submittedName>
</protein>
<dbReference type="AlphaFoldDB" id="A0AAU7DUY4"/>
<keyword evidence="2 6" id="KW-0812">Transmembrane</keyword>
<feature type="transmembrane region" description="Helical" evidence="6">
    <location>
        <begin position="62"/>
        <end position="85"/>
    </location>
</feature>
<dbReference type="InterPro" id="IPR023271">
    <property type="entry name" value="Aquaporin-like"/>
</dbReference>
<organism evidence="7">
    <name type="scientific">Jonesiaceae bacterium BS-20</name>
    <dbReference type="NCBI Taxonomy" id="3120821"/>
    <lineage>
        <taxon>Bacteria</taxon>
        <taxon>Bacillati</taxon>
        <taxon>Actinomycetota</taxon>
        <taxon>Actinomycetes</taxon>
        <taxon>Micrococcales</taxon>
        <taxon>Jonesiaceae</taxon>
    </lineage>
</organism>
<reference evidence="7" key="1">
    <citation type="submission" date="2024-02" db="EMBL/GenBank/DDBJ databases">
        <title>Tomenella chthoni gen. nov. sp. nov., a member of the family Jonesiaceae isolated from bat guano.</title>
        <authorList>
            <person name="Miller S.L."/>
            <person name="King J."/>
            <person name="Sankaranarayanan K."/>
            <person name="Lawson P.A."/>
        </authorList>
    </citation>
    <scope>NUCLEOTIDE SEQUENCE</scope>
    <source>
        <strain evidence="7">BS-20</strain>
    </source>
</reference>
<evidence type="ECO:0000256" key="1">
    <source>
        <dbReference type="ARBA" id="ARBA00004141"/>
    </source>
</evidence>
<feature type="transmembrane region" description="Helical" evidence="6">
    <location>
        <begin position="27"/>
        <end position="50"/>
    </location>
</feature>
<dbReference type="EMBL" id="CP146203">
    <property type="protein sequence ID" value="XBH21638.1"/>
    <property type="molecule type" value="Genomic_DNA"/>
</dbReference>
<evidence type="ECO:0000256" key="4">
    <source>
        <dbReference type="ARBA" id="ARBA00023136"/>
    </source>
</evidence>
<evidence type="ECO:0000256" key="5">
    <source>
        <dbReference type="ARBA" id="ARBA00049660"/>
    </source>
</evidence>
<dbReference type="GO" id="GO:0005886">
    <property type="term" value="C:plasma membrane"/>
    <property type="evidence" value="ECO:0007669"/>
    <property type="project" value="TreeGrafter"/>
</dbReference>
<name>A0AAU7DUY4_9MICO</name>
<dbReference type="GO" id="GO:0015499">
    <property type="term" value="F:formate transmembrane transporter activity"/>
    <property type="evidence" value="ECO:0007669"/>
    <property type="project" value="TreeGrafter"/>
</dbReference>
<dbReference type="Pfam" id="PF01226">
    <property type="entry name" value="Form_Nir_trans"/>
    <property type="match status" value="1"/>
</dbReference>
<evidence type="ECO:0000256" key="2">
    <source>
        <dbReference type="ARBA" id="ARBA00022692"/>
    </source>
</evidence>
<dbReference type="Gene3D" id="1.20.1080.10">
    <property type="entry name" value="Glycerol uptake facilitator protein"/>
    <property type="match status" value="1"/>
</dbReference>
<dbReference type="InterPro" id="IPR024002">
    <property type="entry name" value="For/NO2_transpt_CS"/>
</dbReference>
<keyword evidence="4 6" id="KW-0472">Membrane</keyword>
<feature type="transmembrane region" description="Helical" evidence="6">
    <location>
        <begin position="186"/>
        <end position="206"/>
    </location>
</feature>
<dbReference type="InterPro" id="IPR000292">
    <property type="entry name" value="For/NO2_transpt"/>
</dbReference>
<accession>A0AAU7DUY4</accession>
<feature type="transmembrane region" description="Helical" evidence="6">
    <location>
        <begin position="106"/>
        <end position="133"/>
    </location>
</feature>
<dbReference type="PANTHER" id="PTHR30520">
    <property type="entry name" value="FORMATE TRANSPORTER-RELATED"/>
    <property type="match status" value="1"/>
</dbReference>
<comment type="similarity">
    <text evidence="5">Belongs to the FNT transporter (TC 1.A.16) family.</text>
</comment>
<comment type="subcellular location">
    <subcellularLocation>
        <location evidence="1">Membrane</location>
        <topology evidence="1">Multi-pass membrane protein</topology>
    </subcellularLocation>
</comment>
<feature type="transmembrane region" description="Helical" evidence="6">
    <location>
        <begin position="226"/>
        <end position="250"/>
    </location>
</feature>
<dbReference type="PANTHER" id="PTHR30520:SF8">
    <property type="entry name" value="NITRITE TRANSPORTER NIRC"/>
    <property type="match status" value="1"/>
</dbReference>
<feature type="transmembrane region" description="Helical" evidence="6">
    <location>
        <begin position="153"/>
        <end position="174"/>
    </location>
</feature>
<proteinExistence type="inferred from homology"/>
<evidence type="ECO:0000256" key="6">
    <source>
        <dbReference type="SAM" id="Phobius"/>
    </source>
</evidence>